<protein>
    <submittedName>
        <fullName evidence="7">Glycosyltransferase</fullName>
    </submittedName>
</protein>
<keyword evidence="5 6" id="KW-0472">Membrane</keyword>
<keyword evidence="3 6" id="KW-0812">Transmembrane</keyword>
<evidence type="ECO:0000256" key="1">
    <source>
        <dbReference type="ARBA" id="ARBA00004308"/>
    </source>
</evidence>
<gene>
    <name evidence="7" type="ORF">GCM10022408_34300</name>
</gene>
<evidence type="ECO:0000256" key="2">
    <source>
        <dbReference type="ARBA" id="ARBA00022679"/>
    </source>
</evidence>
<feature type="transmembrane region" description="Helical" evidence="6">
    <location>
        <begin position="311"/>
        <end position="331"/>
    </location>
</feature>
<dbReference type="PANTHER" id="PTHR32044">
    <property type="entry name" value="GLUCOMANNAN 4-BETA-MANNOSYLTRANSFERASE 9"/>
    <property type="match status" value="1"/>
</dbReference>
<dbReference type="Pfam" id="PF13641">
    <property type="entry name" value="Glyco_tranf_2_3"/>
    <property type="match status" value="1"/>
</dbReference>
<dbReference type="RefSeq" id="WP_345074702.1">
    <property type="nucleotide sequence ID" value="NZ_BAABDJ010000038.1"/>
</dbReference>
<evidence type="ECO:0000256" key="4">
    <source>
        <dbReference type="ARBA" id="ARBA00022989"/>
    </source>
</evidence>
<evidence type="ECO:0000256" key="6">
    <source>
        <dbReference type="SAM" id="Phobius"/>
    </source>
</evidence>
<name>A0ABP7SX11_9BACT</name>
<dbReference type="Proteomes" id="UP001500567">
    <property type="component" value="Unassembled WGS sequence"/>
</dbReference>
<dbReference type="EMBL" id="BAABDJ010000038">
    <property type="protein sequence ID" value="GAA4017785.1"/>
    <property type="molecule type" value="Genomic_DNA"/>
</dbReference>
<reference evidence="8" key="1">
    <citation type="journal article" date="2019" name="Int. J. Syst. Evol. Microbiol.">
        <title>The Global Catalogue of Microorganisms (GCM) 10K type strain sequencing project: providing services to taxonomists for standard genome sequencing and annotation.</title>
        <authorList>
            <consortium name="The Broad Institute Genomics Platform"/>
            <consortium name="The Broad Institute Genome Sequencing Center for Infectious Disease"/>
            <person name="Wu L."/>
            <person name="Ma J."/>
        </authorList>
    </citation>
    <scope>NUCLEOTIDE SEQUENCE [LARGE SCALE GENOMIC DNA]</scope>
    <source>
        <strain evidence="8">JCM 17224</strain>
    </source>
</reference>
<feature type="transmembrane region" description="Helical" evidence="6">
    <location>
        <begin position="343"/>
        <end position="361"/>
    </location>
</feature>
<dbReference type="InterPro" id="IPR029044">
    <property type="entry name" value="Nucleotide-diphossugar_trans"/>
</dbReference>
<evidence type="ECO:0000313" key="8">
    <source>
        <dbReference type="Proteomes" id="UP001500567"/>
    </source>
</evidence>
<feature type="transmembrane region" description="Helical" evidence="6">
    <location>
        <begin position="7"/>
        <end position="27"/>
    </location>
</feature>
<feature type="transmembrane region" description="Helical" evidence="6">
    <location>
        <begin position="441"/>
        <end position="460"/>
    </location>
</feature>
<comment type="subcellular location">
    <subcellularLocation>
        <location evidence="1">Endomembrane system</location>
    </subcellularLocation>
</comment>
<feature type="transmembrane region" description="Helical" evidence="6">
    <location>
        <begin position="466"/>
        <end position="484"/>
    </location>
</feature>
<dbReference type="PANTHER" id="PTHR32044:SF80">
    <property type="entry name" value="XYLOGLUCAN GLYCOSYLTRANSFERASE 2-RELATED"/>
    <property type="match status" value="1"/>
</dbReference>
<evidence type="ECO:0000313" key="7">
    <source>
        <dbReference type="EMBL" id="GAA4017785.1"/>
    </source>
</evidence>
<evidence type="ECO:0000256" key="5">
    <source>
        <dbReference type="ARBA" id="ARBA00023136"/>
    </source>
</evidence>
<keyword evidence="4 6" id="KW-1133">Transmembrane helix</keyword>
<keyword evidence="2" id="KW-0808">Transferase</keyword>
<evidence type="ECO:0000256" key="3">
    <source>
        <dbReference type="ARBA" id="ARBA00022692"/>
    </source>
</evidence>
<organism evidence="7 8">
    <name type="scientific">Hymenobacter fastidiosus</name>
    <dbReference type="NCBI Taxonomy" id="486264"/>
    <lineage>
        <taxon>Bacteria</taxon>
        <taxon>Pseudomonadati</taxon>
        <taxon>Bacteroidota</taxon>
        <taxon>Cytophagia</taxon>
        <taxon>Cytophagales</taxon>
        <taxon>Hymenobacteraceae</taxon>
        <taxon>Hymenobacter</taxon>
    </lineage>
</organism>
<feature type="transmembrane region" description="Helical" evidence="6">
    <location>
        <begin position="381"/>
        <end position="403"/>
    </location>
</feature>
<dbReference type="CDD" id="cd06437">
    <property type="entry name" value="CESA_CaSu_A2"/>
    <property type="match status" value="1"/>
</dbReference>
<dbReference type="SUPFAM" id="SSF53448">
    <property type="entry name" value="Nucleotide-diphospho-sugar transferases"/>
    <property type="match status" value="1"/>
</dbReference>
<comment type="caution">
    <text evidence="7">The sequence shown here is derived from an EMBL/GenBank/DDBJ whole genome shotgun (WGS) entry which is preliminary data.</text>
</comment>
<accession>A0ABP7SX11</accession>
<proteinExistence type="predicted"/>
<sequence>MLILEIGVVGVYGLCLLFMLGFSFSQWQLTRLAWRTARAPAGPPPAPAEWPTLTVQLPVYNERAVVERIIDAAAALDYPAHRLHIQVLDDSTDESVALAARRVAFHQDRGVRIDHVRRPTRVGYKAGALAHGLTETASEFVAIFDADFVPAPDFLRRTLPHFNAPNVGVVQTRWGHLNQDESLLTRLQAFGLNAHFLVEQVGRAAGGHFLNFNGTGGVWRRACIEDAGGWQADTLTEDLDLSYRAQLRGWRFAYRPDIVAPAELPAYLDALKSQQYRWNKGAAETARKHLGGVWRHPRLSLATRLHATFHLLNSSVFTVILLMAVLSVPLVLVRAHRPELKPLFHLAAVFVLTFAPLTYYYHTTWRLAGGPATGRWFAPQFLLFLAVSMGLALHNTRAVVLGFRGKATPFIRTPKQGSGGRVLPAGDKEARAVPARGPLPLAEGLLTLYFAAGLGAGFYYHDPGLLPFHLLLVAGHGTLTYYGLRQRPPAVTAPTLAPVLAS</sequence>
<keyword evidence="8" id="KW-1185">Reference proteome</keyword>
<dbReference type="Gene3D" id="3.90.550.10">
    <property type="entry name" value="Spore Coat Polysaccharide Biosynthesis Protein SpsA, Chain A"/>
    <property type="match status" value="1"/>
</dbReference>